<keyword evidence="6" id="KW-0503">Monooxygenase</keyword>
<reference evidence="8" key="2">
    <citation type="journal article" date="2021" name="Syst. Appl. Microbiol.">
        <title>Roseomonas hellenica sp. nov., isolated from roots of wild-growing Alkanna tinctoria.</title>
        <authorList>
            <person name="Rat A."/>
            <person name="Naranjo H.D."/>
            <person name="Lebbe L."/>
            <person name="Cnockaert M."/>
            <person name="Krigas N."/>
            <person name="Grigoriadou K."/>
            <person name="Maloupa E."/>
            <person name="Willems A."/>
        </authorList>
    </citation>
    <scope>NUCLEOTIDE SEQUENCE</scope>
    <source>
        <strain evidence="8">LMG 28251</strain>
    </source>
</reference>
<evidence type="ECO:0000256" key="1">
    <source>
        <dbReference type="ARBA" id="ARBA00004749"/>
    </source>
</evidence>
<evidence type="ECO:0000256" key="5">
    <source>
        <dbReference type="ARBA" id="ARBA00023004"/>
    </source>
</evidence>
<evidence type="ECO:0000313" key="8">
    <source>
        <dbReference type="EMBL" id="MBR0656553.1"/>
    </source>
</evidence>
<evidence type="ECO:0000256" key="6">
    <source>
        <dbReference type="ARBA" id="ARBA00023033"/>
    </source>
</evidence>
<keyword evidence="9" id="KW-1185">Reference proteome</keyword>
<evidence type="ECO:0000256" key="4">
    <source>
        <dbReference type="ARBA" id="ARBA00023002"/>
    </source>
</evidence>
<dbReference type="GO" id="GO:0006744">
    <property type="term" value="P:ubiquinone biosynthetic process"/>
    <property type="evidence" value="ECO:0007669"/>
    <property type="project" value="UniProtKB-KW"/>
</dbReference>
<dbReference type="PANTHER" id="PTHR11237">
    <property type="entry name" value="COENZYME Q10 BIOSYNTHESIS PROTEIN 7"/>
    <property type="match status" value="1"/>
</dbReference>
<keyword evidence="3" id="KW-0479">Metal-binding</keyword>
<comment type="caution">
    <text evidence="8">The sequence shown here is derived from an EMBL/GenBank/DDBJ whole genome shotgun (WGS) entry which is preliminary data.</text>
</comment>
<dbReference type="AlphaFoldDB" id="A0AAF1K4G5"/>
<sequence>MSTTQNVSAADLAALAPGIDGLLGDIRSDHAGETGAVLIYRGILAAARDPAVRAFATQHMATEQTHLDLFDAMLPPGQRSVLLPIWRVAGFLTGFLPALFGSRAVYATIDAVETFVDHHYEEQIRKLPDTGSGGALRAVLLQCQADEVHHRDEAREMQAAPHGPLLRGWAWLVGAGSKAAVHAARRI</sequence>
<proteinExistence type="predicted"/>
<dbReference type="EMBL" id="JAAEDH010000019">
    <property type="protein sequence ID" value="MBR0656553.1"/>
    <property type="molecule type" value="Genomic_DNA"/>
</dbReference>
<dbReference type="InterPro" id="IPR011566">
    <property type="entry name" value="Ubq_synth_Coq7"/>
</dbReference>
<reference evidence="8" key="1">
    <citation type="submission" date="2020-01" db="EMBL/GenBank/DDBJ databases">
        <authorList>
            <person name="Rat A."/>
        </authorList>
    </citation>
    <scope>NUCLEOTIDE SEQUENCE</scope>
    <source>
        <strain evidence="8">LMG 28251</strain>
    </source>
</reference>
<keyword evidence="7" id="KW-0472">Membrane</keyword>
<gene>
    <name evidence="8" type="ORF">GXW79_15840</name>
</gene>
<dbReference type="InterPro" id="IPR009078">
    <property type="entry name" value="Ferritin-like_SF"/>
</dbReference>
<dbReference type="Proteomes" id="UP001196068">
    <property type="component" value="Unassembled WGS sequence"/>
</dbReference>
<evidence type="ECO:0000256" key="3">
    <source>
        <dbReference type="ARBA" id="ARBA00022723"/>
    </source>
</evidence>
<dbReference type="PANTHER" id="PTHR11237:SF4">
    <property type="entry name" value="5-DEMETHOXYUBIQUINONE HYDROXYLASE, MITOCHONDRIAL"/>
    <property type="match status" value="1"/>
</dbReference>
<keyword evidence="2" id="KW-0831">Ubiquinone biosynthesis</keyword>
<evidence type="ECO:0000256" key="2">
    <source>
        <dbReference type="ARBA" id="ARBA00022688"/>
    </source>
</evidence>
<name>A0AAF1K4G5_9PROT</name>
<accession>A0AAF1K4G5</accession>
<dbReference type="CDD" id="cd01042">
    <property type="entry name" value="DMQH"/>
    <property type="match status" value="1"/>
</dbReference>
<comment type="pathway">
    <text evidence="1">Cofactor biosynthesis; ubiquinone biosynthesis.</text>
</comment>
<organism evidence="8 9">
    <name type="scientific">Plastoroseomonas arctica</name>
    <dbReference type="NCBI Taxonomy" id="1509237"/>
    <lineage>
        <taxon>Bacteria</taxon>
        <taxon>Pseudomonadati</taxon>
        <taxon>Pseudomonadota</taxon>
        <taxon>Alphaproteobacteria</taxon>
        <taxon>Acetobacterales</taxon>
        <taxon>Acetobacteraceae</taxon>
        <taxon>Plastoroseomonas</taxon>
    </lineage>
</organism>
<dbReference type="Pfam" id="PF03232">
    <property type="entry name" value="COQ7"/>
    <property type="match status" value="1"/>
</dbReference>
<dbReference type="SUPFAM" id="SSF47240">
    <property type="entry name" value="Ferritin-like"/>
    <property type="match status" value="1"/>
</dbReference>
<evidence type="ECO:0000313" key="9">
    <source>
        <dbReference type="Proteomes" id="UP001196068"/>
    </source>
</evidence>
<protein>
    <submittedName>
        <fullName evidence="8">Demethoxyubiquinone hydroxylase family protein</fullName>
    </submittedName>
</protein>
<evidence type="ECO:0000256" key="7">
    <source>
        <dbReference type="ARBA" id="ARBA00023136"/>
    </source>
</evidence>
<dbReference type="GO" id="GO:0046872">
    <property type="term" value="F:metal ion binding"/>
    <property type="evidence" value="ECO:0007669"/>
    <property type="project" value="UniProtKB-KW"/>
</dbReference>
<dbReference type="GO" id="GO:0008682">
    <property type="term" value="F:3-demethoxyubiquinol 3-hydroxylase activity"/>
    <property type="evidence" value="ECO:0007669"/>
    <property type="project" value="TreeGrafter"/>
</dbReference>
<keyword evidence="5" id="KW-0408">Iron</keyword>
<keyword evidence="4" id="KW-0560">Oxidoreductase</keyword>
<dbReference type="RefSeq" id="WP_211875419.1">
    <property type="nucleotide sequence ID" value="NZ_JAAEDH010000019.1"/>
</dbReference>